<proteinExistence type="predicted"/>
<evidence type="ECO:0000256" key="2">
    <source>
        <dbReference type="SAM" id="MobiDB-lite"/>
    </source>
</evidence>
<name>E4ZUC1_LEPMJ</name>
<keyword evidence="1" id="KW-0175">Coiled coil</keyword>
<dbReference type="OMA" id="TDKAWRT"/>
<dbReference type="RefSeq" id="XP_003838479.1">
    <property type="nucleotide sequence ID" value="XM_003838431.1"/>
</dbReference>
<feature type="compositionally biased region" description="Low complexity" evidence="2">
    <location>
        <begin position="101"/>
        <end position="114"/>
    </location>
</feature>
<evidence type="ECO:0000256" key="1">
    <source>
        <dbReference type="SAM" id="Coils"/>
    </source>
</evidence>
<reference evidence="4" key="1">
    <citation type="journal article" date="2011" name="Nat. Commun.">
        <title>Effector diversification within compartments of the Leptosphaeria maculans genome affected by Repeat-Induced Point mutations.</title>
        <authorList>
            <person name="Rouxel T."/>
            <person name="Grandaubert J."/>
            <person name="Hane J.K."/>
            <person name="Hoede C."/>
            <person name="van de Wouw A.P."/>
            <person name="Couloux A."/>
            <person name="Dominguez V."/>
            <person name="Anthouard V."/>
            <person name="Bally P."/>
            <person name="Bourras S."/>
            <person name="Cozijnsen A.J."/>
            <person name="Ciuffetti L.M."/>
            <person name="Degrave A."/>
            <person name="Dilmaghani A."/>
            <person name="Duret L."/>
            <person name="Fudal I."/>
            <person name="Goodwin S.B."/>
            <person name="Gout L."/>
            <person name="Glaser N."/>
            <person name="Linglin J."/>
            <person name="Kema G.H.J."/>
            <person name="Lapalu N."/>
            <person name="Lawrence C.B."/>
            <person name="May K."/>
            <person name="Meyer M."/>
            <person name="Ollivier B."/>
            <person name="Poulain J."/>
            <person name="Schoch C.L."/>
            <person name="Simon A."/>
            <person name="Spatafora J.W."/>
            <person name="Stachowiak A."/>
            <person name="Turgeon B.G."/>
            <person name="Tyler B.M."/>
            <person name="Vincent D."/>
            <person name="Weissenbach J."/>
            <person name="Amselem J."/>
            <person name="Quesneville H."/>
            <person name="Oliver R.P."/>
            <person name="Wincker P."/>
            <person name="Balesdent M.-H."/>
            <person name="Howlett B.J."/>
        </authorList>
    </citation>
    <scope>NUCLEOTIDE SEQUENCE [LARGE SCALE GENOMIC DNA]</scope>
    <source>
        <strain evidence="4">JN3 / isolate v23.1.3 / race Av1-4-5-6-7-8</strain>
    </source>
</reference>
<feature type="compositionally biased region" description="Polar residues" evidence="2">
    <location>
        <begin position="1"/>
        <end position="51"/>
    </location>
</feature>
<dbReference type="STRING" id="985895.E4ZUC1"/>
<feature type="coiled-coil region" evidence="1">
    <location>
        <begin position="412"/>
        <end position="446"/>
    </location>
</feature>
<dbReference type="HOGENOM" id="CLU_051395_0_0_1"/>
<feature type="region of interest" description="Disordered" evidence="2">
    <location>
        <begin position="1"/>
        <end position="169"/>
    </location>
</feature>
<dbReference type="GeneID" id="13287912"/>
<dbReference type="EMBL" id="FP929126">
    <property type="protein sequence ID" value="CBX95000.1"/>
    <property type="molecule type" value="Genomic_DNA"/>
</dbReference>
<evidence type="ECO:0000313" key="4">
    <source>
        <dbReference type="Proteomes" id="UP000002668"/>
    </source>
</evidence>
<protein>
    <submittedName>
        <fullName evidence="3">Uncharacterized protein</fullName>
    </submittedName>
</protein>
<accession>E4ZUC1</accession>
<dbReference type="AlphaFoldDB" id="E4ZUC1"/>
<dbReference type="eggNOG" id="ENOG502SHSK">
    <property type="taxonomic scope" value="Eukaryota"/>
</dbReference>
<dbReference type="OrthoDB" id="4186885at2759"/>
<organism evidence="4">
    <name type="scientific">Leptosphaeria maculans (strain JN3 / isolate v23.1.3 / race Av1-4-5-6-7-8)</name>
    <name type="common">Blackleg fungus</name>
    <name type="synonym">Phoma lingam</name>
    <dbReference type="NCBI Taxonomy" id="985895"/>
    <lineage>
        <taxon>Eukaryota</taxon>
        <taxon>Fungi</taxon>
        <taxon>Dikarya</taxon>
        <taxon>Ascomycota</taxon>
        <taxon>Pezizomycotina</taxon>
        <taxon>Dothideomycetes</taxon>
        <taxon>Pleosporomycetidae</taxon>
        <taxon>Pleosporales</taxon>
        <taxon>Pleosporineae</taxon>
        <taxon>Leptosphaeriaceae</taxon>
        <taxon>Plenodomus</taxon>
        <taxon>Plenodomus lingam/Leptosphaeria maculans species complex</taxon>
    </lineage>
</organism>
<sequence length="450" mass="50380">MWAPNRTGTGMTRTPSVHSVASIHSNSRMSIASSQVQRASQSYDSDNFSDTASEDSRANFRTIPDSTMPPMWREQGRPPVNASAPQRGGHDRDDAVLMKLQQQQQRQQEVPRTQQIDDDATSRSSTLNGNEDDSYPQKPQKSAALAVRRREDSGDESTSPPRAPRVPGPLESQLAALMSKLIYIEQENPVASVTAEEYKETLARLKALEEEKKTWWKRHEAIWALRDEDVENNIKIRGLLAKTRRELEAMKVLRDEDLVNVQIVRSKLAEKTRELDRVQAQAGRSSPNRRPGSYLERRGTIDLFTAAKVAALEQRALELEKRNSDLVAQLGGAPAGSSIDQLNRTAAHEAWRDTVAALEEKMKAKDGEIAQLRSNSGLRTASTAGSASMDWFKVEALLEEHASYRESVGGRLQALRSEKESLLKELHHKENECQALELKVQTLQRRASMV</sequence>
<dbReference type="InParanoid" id="E4ZUC1"/>
<dbReference type="Proteomes" id="UP000002668">
    <property type="component" value="Genome"/>
</dbReference>
<keyword evidence="4" id="KW-1185">Reference proteome</keyword>
<gene>
    <name evidence="3" type="ORF">LEMA_P114150.1</name>
</gene>
<dbReference type="VEuPathDB" id="FungiDB:LEMA_P114150.1"/>
<evidence type="ECO:0000313" key="3">
    <source>
        <dbReference type="EMBL" id="CBX95000.1"/>
    </source>
</evidence>